<name>A0ABV8DL90_9NOCA</name>
<evidence type="ECO:0008006" key="3">
    <source>
        <dbReference type="Google" id="ProtNLM"/>
    </source>
</evidence>
<reference evidence="2" key="1">
    <citation type="journal article" date="2019" name="Int. J. Syst. Evol. Microbiol.">
        <title>The Global Catalogue of Microorganisms (GCM) 10K type strain sequencing project: providing services to taxonomists for standard genome sequencing and annotation.</title>
        <authorList>
            <consortium name="The Broad Institute Genomics Platform"/>
            <consortium name="The Broad Institute Genome Sequencing Center for Infectious Disease"/>
            <person name="Wu L."/>
            <person name="Ma J."/>
        </authorList>
    </citation>
    <scope>NUCLEOTIDE SEQUENCE [LARGE SCALE GENOMIC DNA]</scope>
    <source>
        <strain evidence="2">CGMCC 4.7330</strain>
    </source>
</reference>
<evidence type="ECO:0000313" key="1">
    <source>
        <dbReference type="EMBL" id="MFC3960564.1"/>
    </source>
</evidence>
<organism evidence="1 2">
    <name type="scientific">Nocardia jiangsuensis</name>
    <dbReference type="NCBI Taxonomy" id="1691563"/>
    <lineage>
        <taxon>Bacteria</taxon>
        <taxon>Bacillati</taxon>
        <taxon>Actinomycetota</taxon>
        <taxon>Actinomycetes</taxon>
        <taxon>Mycobacteriales</taxon>
        <taxon>Nocardiaceae</taxon>
        <taxon>Nocardia</taxon>
    </lineage>
</organism>
<sequence length="225" mass="23178">MDNDSFDWSKEEGTQSKELALVDRALMKANDVLRTRVQRLRERHPDATPEQLVKKLETMLLSSVAATGAATGGAAAVPGAGTAAAVAMTAGDASWFLSASAAHVLAVLHVHGVRIDDLEHQKAVVLTVLAGGSGSSLTGKAAARTGSHLGKLLAESVPMTTIRSVNKVLGRNFVTKYGTKQGILVIGKAAPFGIGAAIGAGGNVLFARSVITATRKAVETAKSVE</sequence>
<proteinExistence type="predicted"/>
<dbReference type="Proteomes" id="UP001595696">
    <property type="component" value="Unassembled WGS sequence"/>
</dbReference>
<dbReference type="EMBL" id="JBHSAX010000002">
    <property type="protein sequence ID" value="MFC3960564.1"/>
    <property type="molecule type" value="Genomic_DNA"/>
</dbReference>
<keyword evidence="2" id="KW-1185">Reference proteome</keyword>
<comment type="caution">
    <text evidence="1">The sequence shown here is derived from an EMBL/GenBank/DDBJ whole genome shotgun (WGS) entry which is preliminary data.</text>
</comment>
<protein>
    <recommendedName>
        <fullName evidence="3">EcsC family protein</fullName>
    </recommendedName>
</protein>
<dbReference type="RefSeq" id="WP_378610333.1">
    <property type="nucleotide sequence ID" value="NZ_JBHSAX010000002.1"/>
</dbReference>
<gene>
    <name evidence="1" type="ORF">ACFO0B_01020</name>
</gene>
<evidence type="ECO:0000313" key="2">
    <source>
        <dbReference type="Proteomes" id="UP001595696"/>
    </source>
</evidence>
<accession>A0ABV8DL90</accession>